<evidence type="ECO:0000313" key="2">
    <source>
        <dbReference type="Proteomes" id="UP001558613"/>
    </source>
</evidence>
<protein>
    <submittedName>
        <fullName evidence="1">Uncharacterized protein</fullName>
    </submittedName>
</protein>
<evidence type="ECO:0000313" key="1">
    <source>
        <dbReference type="EMBL" id="KAL1263839.1"/>
    </source>
</evidence>
<dbReference type="Proteomes" id="UP001558613">
    <property type="component" value="Unassembled WGS sequence"/>
</dbReference>
<gene>
    <name evidence="1" type="ORF">QQF64_004194</name>
</gene>
<keyword evidence="2" id="KW-1185">Reference proteome</keyword>
<sequence length="283" mass="30775">MEKALSHHRAPPIIEGDVDGLQSDGSVFQHVIWIGSQTTESSGQYGVSGEACPSLLLAGGRAGLWDEGPIWLLGVTRQTLSSRGRLGGERASGLTGQLDLHRDSFTSVLTIGQCVQVQRILFLKPLFEGNTGRVSLLKLQRLCRSAVCGFCQGTSAAVLETVWILGVPDCMGGLFSLFALPSLEWHEDGWASRTPPQNEHHQERLTPNLFSTKPPCRPSAIPKANSSCIMPKIRTGKQTSAIIQTSPWKRAFPDLSALIWSRASPVTMGGMENRAKVNMSERM</sequence>
<name>A0ABR3MFG0_9TELE</name>
<reference evidence="1 2" key="1">
    <citation type="submission" date="2023-09" db="EMBL/GenBank/DDBJ databases">
        <authorList>
            <person name="Wang M."/>
        </authorList>
    </citation>
    <scope>NUCLEOTIDE SEQUENCE [LARGE SCALE GENOMIC DNA]</scope>
    <source>
        <strain evidence="1">GT-2023</strain>
        <tissue evidence="1">Liver</tissue>
    </source>
</reference>
<accession>A0ABR3MFG0</accession>
<organism evidence="1 2">
    <name type="scientific">Cirrhinus molitorella</name>
    <name type="common">mud carp</name>
    <dbReference type="NCBI Taxonomy" id="172907"/>
    <lineage>
        <taxon>Eukaryota</taxon>
        <taxon>Metazoa</taxon>
        <taxon>Chordata</taxon>
        <taxon>Craniata</taxon>
        <taxon>Vertebrata</taxon>
        <taxon>Euteleostomi</taxon>
        <taxon>Actinopterygii</taxon>
        <taxon>Neopterygii</taxon>
        <taxon>Teleostei</taxon>
        <taxon>Ostariophysi</taxon>
        <taxon>Cypriniformes</taxon>
        <taxon>Cyprinidae</taxon>
        <taxon>Labeoninae</taxon>
        <taxon>Labeonini</taxon>
        <taxon>Cirrhinus</taxon>
    </lineage>
</organism>
<proteinExistence type="predicted"/>
<dbReference type="EMBL" id="JAYMGO010000012">
    <property type="protein sequence ID" value="KAL1263839.1"/>
    <property type="molecule type" value="Genomic_DNA"/>
</dbReference>
<comment type="caution">
    <text evidence="1">The sequence shown here is derived from an EMBL/GenBank/DDBJ whole genome shotgun (WGS) entry which is preliminary data.</text>
</comment>